<comment type="caution">
    <text evidence="6">The sequence shown here is derived from an EMBL/GenBank/DDBJ whole genome shotgun (WGS) entry which is preliminary data.</text>
</comment>
<dbReference type="SUPFAM" id="SSF81296">
    <property type="entry name" value="E set domains"/>
    <property type="match status" value="1"/>
</dbReference>
<evidence type="ECO:0000313" key="7">
    <source>
        <dbReference type="Proteomes" id="UP001499978"/>
    </source>
</evidence>
<keyword evidence="3" id="KW-0472">Membrane</keyword>
<keyword evidence="7" id="KW-1185">Reference proteome</keyword>
<dbReference type="CDD" id="cd21177">
    <property type="entry name" value="LPMO_AA10"/>
    <property type="match status" value="1"/>
</dbReference>
<evidence type="ECO:0000313" key="6">
    <source>
        <dbReference type="EMBL" id="GAA2526511.1"/>
    </source>
</evidence>
<keyword evidence="3" id="KW-1133">Transmembrane helix</keyword>
<dbReference type="EMBL" id="BAAARY010000012">
    <property type="protein sequence ID" value="GAA2526511.1"/>
    <property type="molecule type" value="Genomic_DNA"/>
</dbReference>
<keyword evidence="3" id="KW-0812">Transmembrane</keyword>
<dbReference type="RefSeq" id="WP_344172836.1">
    <property type="nucleotide sequence ID" value="NZ_BAAARY010000012.1"/>
</dbReference>
<dbReference type="InterPro" id="IPR014756">
    <property type="entry name" value="Ig_E-set"/>
</dbReference>
<dbReference type="InterPro" id="IPR051024">
    <property type="entry name" value="GlcNAc_Chitin_IntDeg"/>
</dbReference>
<accession>A0ABN3NLV4</accession>
<keyword evidence="1 4" id="KW-0732">Signal</keyword>
<evidence type="ECO:0000256" key="2">
    <source>
        <dbReference type="SAM" id="MobiDB-lite"/>
    </source>
</evidence>
<organism evidence="6 7">
    <name type="scientific">Pilimelia columellifera subsp. columellifera</name>
    <dbReference type="NCBI Taxonomy" id="706583"/>
    <lineage>
        <taxon>Bacteria</taxon>
        <taxon>Bacillati</taxon>
        <taxon>Actinomycetota</taxon>
        <taxon>Actinomycetes</taxon>
        <taxon>Micromonosporales</taxon>
        <taxon>Micromonosporaceae</taxon>
        <taxon>Pilimelia</taxon>
    </lineage>
</organism>
<dbReference type="PANTHER" id="PTHR34823">
    <property type="entry name" value="GLCNAC-BINDING PROTEIN A"/>
    <property type="match status" value="1"/>
</dbReference>
<reference evidence="6 7" key="1">
    <citation type="journal article" date="2019" name="Int. J. Syst. Evol. Microbiol.">
        <title>The Global Catalogue of Microorganisms (GCM) 10K type strain sequencing project: providing services to taxonomists for standard genome sequencing and annotation.</title>
        <authorList>
            <consortium name="The Broad Institute Genomics Platform"/>
            <consortium name="The Broad Institute Genome Sequencing Center for Infectious Disease"/>
            <person name="Wu L."/>
            <person name="Ma J."/>
        </authorList>
    </citation>
    <scope>NUCLEOTIDE SEQUENCE [LARGE SCALE GENOMIC DNA]</scope>
    <source>
        <strain evidence="6 7">JCM 3367</strain>
    </source>
</reference>
<feature type="signal peptide" evidence="4">
    <location>
        <begin position="1"/>
        <end position="23"/>
    </location>
</feature>
<evidence type="ECO:0000259" key="5">
    <source>
        <dbReference type="Pfam" id="PF03067"/>
    </source>
</evidence>
<feature type="chain" id="PRO_5046412529" description="Chitin-binding type-4 domain-containing protein" evidence="4">
    <location>
        <begin position="24"/>
        <end position="283"/>
    </location>
</feature>
<gene>
    <name evidence="6" type="ORF">GCM10010201_26570</name>
</gene>
<feature type="domain" description="Chitin-binding type-4" evidence="5">
    <location>
        <begin position="27"/>
        <end position="201"/>
    </location>
</feature>
<dbReference type="Proteomes" id="UP001499978">
    <property type="component" value="Unassembled WGS sequence"/>
</dbReference>
<feature type="transmembrane region" description="Helical" evidence="3">
    <location>
        <begin position="250"/>
        <end position="273"/>
    </location>
</feature>
<name>A0ABN3NLV4_9ACTN</name>
<feature type="region of interest" description="Disordered" evidence="2">
    <location>
        <begin position="222"/>
        <end position="245"/>
    </location>
</feature>
<proteinExistence type="predicted"/>
<sequence length="283" mass="29751">MGTWRLGAAVAAMVLVGVVPATAAFGHGAVQRPASRGYACGPEGGDAARLAACRAARDAGEIADWDNLRIADVAGRDRELIPDGRLCSAGIGRYRGLDLARDDWPATQLRPASDLRVRYRTTIPHQGTFRLYLTNDGYDPTRPLRWADLGREPFLTAVDPPLANGAYTFAGRMPQRTGRHLIYTIWQNSSTPDTYYSCSDVVFAATPRPGATGDDVAVPAASAGERAPVGPPAPTPQVATRPAASVGEGGMSGVVVAVLGVASAVAGAVFVGLRGFAGRRRRR</sequence>
<dbReference type="Pfam" id="PF03067">
    <property type="entry name" value="LPMO_10"/>
    <property type="match status" value="1"/>
</dbReference>
<dbReference type="InterPro" id="IPR004302">
    <property type="entry name" value="Cellulose/chitin-bd_N"/>
</dbReference>
<evidence type="ECO:0000256" key="4">
    <source>
        <dbReference type="SAM" id="SignalP"/>
    </source>
</evidence>
<dbReference type="Gene3D" id="2.70.50.50">
    <property type="entry name" value="chitin-binding protein cbp21"/>
    <property type="match status" value="1"/>
</dbReference>
<evidence type="ECO:0000256" key="1">
    <source>
        <dbReference type="ARBA" id="ARBA00022729"/>
    </source>
</evidence>
<protein>
    <recommendedName>
        <fullName evidence="5">Chitin-binding type-4 domain-containing protein</fullName>
    </recommendedName>
</protein>
<evidence type="ECO:0000256" key="3">
    <source>
        <dbReference type="SAM" id="Phobius"/>
    </source>
</evidence>
<dbReference type="PANTHER" id="PTHR34823:SF1">
    <property type="entry name" value="CHITIN-BINDING TYPE-4 DOMAIN-CONTAINING PROTEIN"/>
    <property type="match status" value="1"/>
</dbReference>